<feature type="region of interest" description="Disordered" evidence="1">
    <location>
        <begin position="119"/>
        <end position="183"/>
    </location>
</feature>
<dbReference type="AlphaFoldDB" id="A0A6A6WTS9"/>
<dbReference type="Proteomes" id="UP000799757">
    <property type="component" value="Unassembled WGS sequence"/>
</dbReference>
<feature type="compositionally biased region" description="Low complexity" evidence="1">
    <location>
        <begin position="139"/>
        <end position="162"/>
    </location>
</feature>
<organism evidence="2 3">
    <name type="scientific">Melanomma pulvis-pyrius CBS 109.77</name>
    <dbReference type="NCBI Taxonomy" id="1314802"/>
    <lineage>
        <taxon>Eukaryota</taxon>
        <taxon>Fungi</taxon>
        <taxon>Dikarya</taxon>
        <taxon>Ascomycota</taxon>
        <taxon>Pezizomycotina</taxon>
        <taxon>Dothideomycetes</taxon>
        <taxon>Pleosporomycetidae</taxon>
        <taxon>Pleosporales</taxon>
        <taxon>Melanommataceae</taxon>
        <taxon>Melanomma</taxon>
    </lineage>
</organism>
<gene>
    <name evidence="2" type="ORF">K505DRAFT_367300</name>
</gene>
<evidence type="ECO:0000256" key="1">
    <source>
        <dbReference type="SAM" id="MobiDB-lite"/>
    </source>
</evidence>
<proteinExistence type="predicted"/>
<dbReference type="EMBL" id="MU002312">
    <property type="protein sequence ID" value="KAF2787492.1"/>
    <property type="molecule type" value="Genomic_DNA"/>
</dbReference>
<accession>A0A6A6WTS9</accession>
<feature type="compositionally biased region" description="Basic and acidic residues" evidence="1">
    <location>
        <begin position="167"/>
        <end position="183"/>
    </location>
</feature>
<evidence type="ECO:0000313" key="3">
    <source>
        <dbReference type="Proteomes" id="UP000799757"/>
    </source>
</evidence>
<evidence type="ECO:0000313" key="2">
    <source>
        <dbReference type="EMBL" id="KAF2787492.1"/>
    </source>
</evidence>
<name>A0A6A6WTS9_9PLEO</name>
<keyword evidence="3" id="KW-1185">Reference proteome</keyword>
<reference evidence="2" key="1">
    <citation type="journal article" date="2020" name="Stud. Mycol.">
        <title>101 Dothideomycetes genomes: a test case for predicting lifestyles and emergence of pathogens.</title>
        <authorList>
            <person name="Haridas S."/>
            <person name="Albert R."/>
            <person name="Binder M."/>
            <person name="Bloem J."/>
            <person name="Labutti K."/>
            <person name="Salamov A."/>
            <person name="Andreopoulos B."/>
            <person name="Baker S."/>
            <person name="Barry K."/>
            <person name="Bills G."/>
            <person name="Bluhm B."/>
            <person name="Cannon C."/>
            <person name="Castanera R."/>
            <person name="Culley D."/>
            <person name="Daum C."/>
            <person name="Ezra D."/>
            <person name="Gonzalez J."/>
            <person name="Henrissat B."/>
            <person name="Kuo A."/>
            <person name="Liang C."/>
            <person name="Lipzen A."/>
            <person name="Lutzoni F."/>
            <person name="Magnuson J."/>
            <person name="Mondo S."/>
            <person name="Nolan M."/>
            <person name="Ohm R."/>
            <person name="Pangilinan J."/>
            <person name="Park H.-J."/>
            <person name="Ramirez L."/>
            <person name="Alfaro M."/>
            <person name="Sun H."/>
            <person name="Tritt A."/>
            <person name="Yoshinaga Y."/>
            <person name="Zwiers L.-H."/>
            <person name="Turgeon B."/>
            <person name="Goodwin S."/>
            <person name="Spatafora J."/>
            <person name="Crous P."/>
            <person name="Grigoriev I."/>
        </authorList>
    </citation>
    <scope>NUCLEOTIDE SEQUENCE</scope>
    <source>
        <strain evidence="2">CBS 109.77</strain>
    </source>
</reference>
<sequence length="183" mass="20681">MNSTEVGNHFYDHGVVARQCCASCIAFYKDHEYRFLGTIGCLMANPVTRQKKELFREWRTMNDKGQIMEYKRCYRCFVTNQECVSLPDELRGDLPAVHQYLENIRACWDRMTLPAAQSVSVERPSVEPIEEDFLETPVATPASSGSSPATAGPSRPSRSAAPKSKKQRSDPDSSARPLHDREH</sequence>
<protein>
    <submittedName>
        <fullName evidence="2">Uncharacterized protein</fullName>
    </submittedName>
</protein>